<comment type="caution">
    <text evidence="4">The sequence shown here is derived from an EMBL/GenBank/DDBJ whole genome shotgun (WGS) entry which is preliminary data.</text>
</comment>
<dbReference type="GO" id="GO:0051082">
    <property type="term" value="F:unfolded protein binding"/>
    <property type="evidence" value="ECO:0007669"/>
    <property type="project" value="TreeGrafter"/>
</dbReference>
<dbReference type="SUPFAM" id="SSF48371">
    <property type="entry name" value="ARM repeat"/>
    <property type="match status" value="1"/>
</dbReference>
<sequence>MGKVEKKRLNRPRVSPAGIVSVKPNDPTQALAISSDAPLALKKLANGDVNDKVWAAASIGYLLKKSPDSTTEQVMARKQLLANNVVGHLIDALSNPSIEVVLQASGSLCNLAMTDEDIAREMIVRNDFFENGVAPLIQKLSENLGDIISNTPKAAKMDVDERNSIFAVTKNIISTTWGLSENFDIAIKKVNKIQIVPFLMSFLSNSAFDKIPKSIIEAAALCLYTLTDNNQEAQQLFLHHQDYLKSLMHIVGLEDNNFVTGFTQAISGGVLNNVKYLILISEGMGIPAEIESSLQELNRVLLPVLNKHIQMNIQDCAKSAEQYVQYIKSNGPSESQQYSQEHSALNDILDQATNAKLVLELLANIFAEEGASPDDDDEPRQKGNSNGKSKSSENGGANEINMDADEDMSDTENIDEGQDADEDDDDEDDDDNEEFDEDDMANILADEGTATSSARAFSKSSQSMVSYFAEATVPSLFNLMMPTPVSFSASPADCDNGITQALSEAFSTLHQVSIDCFSNYLLVVEEAQKTWFVTNISLLKTWWTKLLDLADQTMGAQTSDVCKQQREAAMGSIFGCMWVCLRGFKFANVLEQVPVNQSQVSAIIQVCQSSSLPSLHVKCIGVLGLLGCRQPGFVTENKMIGTFLIRGIQASISQNEKVQAESLEPVVEALDGLFDIYSDCAFDYDKPVFVDGGLLKELRGILPGYRKIIRLCIDRRTHRQLRGRADLALVNLRAFIDFKAQEAKGRQ</sequence>
<keyword evidence="5" id="KW-1185">Reference proteome</keyword>
<dbReference type="Gene3D" id="1.25.10.10">
    <property type="entry name" value="Leucine-rich Repeat Variant"/>
    <property type="match status" value="2"/>
</dbReference>
<dbReference type="InterPro" id="IPR011989">
    <property type="entry name" value="ARM-like"/>
</dbReference>
<accession>A0A9W8DRJ6</accession>
<dbReference type="PANTHER" id="PTHR13347:SF1">
    <property type="entry name" value="HEAT REPEAT-CONTAINING PROTEIN 3"/>
    <property type="match status" value="1"/>
</dbReference>
<organism evidence="4 5">
    <name type="scientific">Mycoemilia scoparia</name>
    <dbReference type="NCBI Taxonomy" id="417184"/>
    <lineage>
        <taxon>Eukaryota</taxon>
        <taxon>Fungi</taxon>
        <taxon>Fungi incertae sedis</taxon>
        <taxon>Zoopagomycota</taxon>
        <taxon>Kickxellomycotina</taxon>
        <taxon>Kickxellomycetes</taxon>
        <taxon>Kickxellales</taxon>
        <taxon>Kickxellaceae</taxon>
        <taxon>Mycoemilia</taxon>
    </lineage>
</organism>
<evidence type="ECO:0000256" key="1">
    <source>
        <dbReference type="ARBA" id="ARBA00049983"/>
    </source>
</evidence>
<evidence type="ECO:0000313" key="4">
    <source>
        <dbReference type="EMBL" id="KAJ1919883.1"/>
    </source>
</evidence>
<name>A0A9W8DRJ6_9FUNG</name>
<dbReference type="GO" id="GO:0006606">
    <property type="term" value="P:protein import into nucleus"/>
    <property type="evidence" value="ECO:0007669"/>
    <property type="project" value="TreeGrafter"/>
</dbReference>
<dbReference type="InterPro" id="IPR057990">
    <property type="entry name" value="TPR_SYO1"/>
</dbReference>
<feature type="domain" description="SYO1-like TPR repeats" evidence="3">
    <location>
        <begin position="499"/>
        <end position="741"/>
    </location>
</feature>
<dbReference type="GO" id="GO:0042273">
    <property type="term" value="P:ribosomal large subunit biogenesis"/>
    <property type="evidence" value="ECO:0007669"/>
    <property type="project" value="TreeGrafter"/>
</dbReference>
<gene>
    <name evidence="4" type="ORF">H4219_001663</name>
</gene>
<feature type="compositionally biased region" description="Acidic residues" evidence="2">
    <location>
        <begin position="402"/>
        <end position="438"/>
    </location>
</feature>
<dbReference type="InterPro" id="IPR016024">
    <property type="entry name" value="ARM-type_fold"/>
</dbReference>
<dbReference type="PANTHER" id="PTHR13347">
    <property type="entry name" value="HEAT REPEAT-CONTAINING PROTEIN 3"/>
    <property type="match status" value="1"/>
</dbReference>
<dbReference type="Pfam" id="PF25567">
    <property type="entry name" value="TPR_SYO1"/>
    <property type="match status" value="1"/>
</dbReference>
<dbReference type="AlphaFoldDB" id="A0A9W8DRJ6"/>
<protein>
    <recommendedName>
        <fullName evidence="3">SYO1-like TPR repeats domain-containing protein</fullName>
    </recommendedName>
</protein>
<evidence type="ECO:0000256" key="2">
    <source>
        <dbReference type="SAM" id="MobiDB-lite"/>
    </source>
</evidence>
<evidence type="ECO:0000259" key="3">
    <source>
        <dbReference type="Pfam" id="PF25567"/>
    </source>
</evidence>
<dbReference type="OrthoDB" id="288703at2759"/>
<proteinExistence type="inferred from homology"/>
<dbReference type="Proteomes" id="UP001150538">
    <property type="component" value="Unassembled WGS sequence"/>
</dbReference>
<feature type="compositionally biased region" description="Low complexity" evidence="2">
    <location>
        <begin position="382"/>
        <end position="398"/>
    </location>
</feature>
<evidence type="ECO:0000313" key="5">
    <source>
        <dbReference type="Proteomes" id="UP001150538"/>
    </source>
</evidence>
<dbReference type="InterPro" id="IPR052616">
    <property type="entry name" value="SYO1-like"/>
</dbReference>
<feature type="region of interest" description="Disordered" evidence="2">
    <location>
        <begin position="369"/>
        <end position="438"/>
    </location>
</feature>
<dbReference type="EMBL" id="JANBPU010000020">
    <property type="protein sequence ID" value="KAJ1919883.1"/>
    <property type="molecule type" value="Genomic_DNA"/>
</dbReference>
<comment type="similarity">
    <text evidence="1">Belongs to the nuclear import and ribosome assembly adapter family.</text>
</comment>
<reference evidence="4" key="1">
    <citation type="submission" date="2022-07" db="EMBL/GenBank/DDBJ databases">
        <title>Phylogenomic reconstructions and comparative analyses of Kickxellomycotina fungi.</title>
        <authorList>
            <person name="Reynolds N.K."/>
            <person name="Stajich J.E."/>
            <person name="Barry K."/>
            <person name="Grigoriev I.V."/>
            <person name="Crous P."/>
            <person name="Smith M.E."/>
        </authorList>
    </citation>
    <scope>NUCLEOTIDE SEQUENCE</scope>
    <source>
        <strain evidence="4">NBRC 100468</strain>
    </source>
</reference>